<organism evidence="1 2">
    <name type="scientific">Sphaerodactylus townsendi</name>
    <dbReference type="NCBI Taxonomy" id="933632"/>
    <lineage>
        <taxon>Eukaryota</taxon>
        <taxon>Metazoa</taxon>
        <taxon>Chordata</taxon>
        <taxon>Craniata</taxon>
        <taxon>Vertebrata</taxon>
        <taxon>Euteleostomi</taxon>
        <taxon>Lepidosauria</taxon>
        <taxon>Squamata</taxon>
        <taxon>Bifurcata</taxon>
        <taxon>Gekkota</taxon>
        <taxon>Sphaerodactylidae</taxon>
        <taxon>Sphaerodactylus</taxon>
    </lineage>
</organism>
<evidence type="ECO:0000313" key="2">
    <source>
        <dbReference type="Proteomes" id="UP000827872"/>
    </source>
</evidence>
<evidence type="ECO:0000313" key="1">
    <source>
        <dbReference type="EMBL" id="KAH8016508.1"/>
    </source>
</evidence>
<gene>
    <name evidence="1" type="ORF">K3G42_018834</name>
</gene>
<dbReference type="EMBL" id="CM037614">
    <property type="protein sequence ID" value="KAH8016508.1"/>
    <property type="molecule type" value="Genomic_DNA"/>
</dbReference>
<proteinExistence type="predicted"/>
<name>A0ACB8GA78_9SAUR</name>
<comment type="caution">
    <text evidence="1">The sequence shown here is derived from an EMBL/GenBank/DDBJ whole genome shotgun (WGS) entry which is preliminary data.</text>
</comment>
<sequence length="103" mass="12074">MLQFTDHLLYIQTAELVTEKEKFSGPYSSLFVMPKKNQDWRVVLYLKPLNRLMRRRQFFKESLLSIVETLQVGDFLGVFFFISATSVLSYYVTCHPVDQLNSA</sequence>
<accession>A0ACB8GA78</accession>
<keyword evidence="2" id="KW-1185">Reference proteome</keyword>
<dbReference type="Proteomes" id="UP000827872">
    <property type="component" value="Linkage Group LG01"/>
</dbReference>
<protein>
    <submittedName>
        <fullName evidence="1">Uncharacterized protein</fullName>
    </submittedName>
</protein>
<reference evidence="1" key="1">
    <citation type="submission" date="2021-08" db="EMBL/GenBank/DDBJ databases">
        <title>The first chromosome-level gecko genome reveals the dynamic sex chromosomes of Neotropical dwarf geckos (Sphaerodactylidae: Sphaerodactylus).</title>
        <authorList>
            <person name="Pinto B.J."/>
            <person name="Keating S.E."/>
            <person name="Gamble T."/>
        </authorList>
    </citation>
    <scope>NUCLEOTIDE SEQUENCE</scope>
    <source>
        <strain evidence="1">TG3544</strain>
    </source>
</reference>